<dbReference type="InterPro" id="IPR037171">
    <property type="entry name" value="NagB/RpiA_transferase-like"/>
</dbReference>
<name>A0ABP8PIP6_9MICO</name>
<proteinExistence type="predicted"/>
<dbReference type="PANTHER" id="PTHR13707:SF57">
    <property type="entry name" value="SUCCINYL-COA:3-KETOACID COENZYME A TRANSFERASE SUBUNIT B-RELATED"/>
    <property type="match status" value="1"/>
</dbReference>
<dbReference type="SMART" id="SM00882">
    <property type="entry name" value="CoA_trans"/>
    <property type="match status" value="1"/>
</dbReference>
<dbReference type="Proteomes" id="UP001500731">
    <property type="component" value="Unassembled WGS sequence"/>
</dbReference>
<gene>
    <name evidence="1" type="ORF">GCM10023171_26420</name>
</gene>
<dbReference type="Gene3D" id="3.30.30.40">
    <property type="match status" value="1"/>
</dbReference>
<evidence type="ECO:0000313" key="1">
    <source>
        <dbReference type="EMBL" id="GAA4487903.1"/>
    </source>
</evidence>
<dbReference type="SUPFAM" id="SSF100950">
    <property type="entry name" value="NagB/RpiA/CoA transferase-like"/>
    <property type="match status" value="1"/>
</dbReference>
<dbReference type="InterPro" id="IPR004165">
    <property type="entry name" value="CoA_trans_fam_I"/>
</dbReference>
<reference evidence="2" key="1">
    <citation type="journal article" date="2019" name="Int. J. Syst. Evol. Microbiol.">
        <title>The Global Catalogue of Microorganisms (GCM) 10K type strain sequencing project: providing services to taxonomists for standard genome sequencing and annotation.</title>
        <authorList>
            <consortium name="The Broad Institute Genomics Platform"/>
            <consortium name="The Broad Institute Genome Sequencing Center for Infectious Disease"/>
            <person name="Wu L."/>
            <person name="Ma J."/>
        </authorList>
    </citation>
    <scope>NUCLEOTIDE SEQUENCE [LARGE SCALE GENOMIC DNA]</scope>
    <source>
        <strain evidence="2">JCM 17839</strain>
    </source>
</reference>
<keyword evidence="1" id="KW-0808">Transferase</keyword>
<dbReference type="Gene3D" id="3.40.1080.10">
    <property type="entry name" value="Glutaconate Coenzyme A-transferase"/>
    <property type="match status" value="1"/>
</dbReference>
<keyword evidence="2" id="KW-1185">Reference proteome</keyword>
<dbReference type="Pfam" id="PF01144">
    <property type="entry name" value="CoA_trans"/>
    <property type="match status" value="1"/>
</dbReference>
<organism evidence="1 2">
    <name type="scientific">Microbacterium panaciterrae</name>
    <dbReference type="NCBI Taxonomy" id="985759"/>
    <lineage>
        <taxon>Bacteria</taxon>
        <taxon>Bacillati</taxon>
        <taxon>Actinomycetota</taxon>
        <taxon>Actinomycetes</taxon>
        <taxon>Micrococcales</taxon>
        <taxon>Microbacteriaceae</taxon>
        <taxon>Microbacterium</taxon>
    </lineage>
</organism>
<dbReference type="PANTHER" id="PTHR13707">
    <property type="entry name" value="KETOACID-COENZYME A TRANSFERASE"/>
    <property type="match status" value="1"/>
</dbReference>
<sequence length="272" mass="28469">MSALIPLDELAPLFRDGMTVGIGGWGSRRKPMTLVRELVRSGVRDLTVVSFGGPDVGILCASGQASRIVHGFVSLDSIPIDPHFAAARQSGSVAATELDEAMLVAGLRAASRRLPFEVLRNGIGSDAVGENPEILTIVSPYADRETLVAMPAIPLDIALVHVERADAAGNAQCLGPDPFFDELFARAASRTVVSAERVVSTEELATAHPSTLILNRAETDVVVAAPGGSGFTALLPERPRDEAAQRAYADSAASPETQRAFLAGFLAGEATS</sequence>
<dbReference type="RefSeq" id="WP_345188010.1">
    <property type="nucleotide sequence ID" value="NZ_BAABGP010000018.1"/>
</dbReference>
<dbReference type="EMBL" id="BAABGP010000018">
    <property type="protein sequence ID" value="GAA4487903.1"/>
    <property type="molecule type" value="Genomic_DNA"/>
</dbReference>
<comment type="caution">
    <text evidence="1">The sequence shown here is derived from an EMBL/GenBank/DDBJ whole genome shotgun (WGS) entry which is preliminary data.</text>
</comment>
<dbReference type="GO" id="GO:0016740">
    <property type="term" value="F:transferase activity"/>
    <property type="evidence" value="ECO:0007669"/>
    <property type="project" value="UniProtKB-KW"/>
</dbReference>
<protein>
    <submittedName>
        <fullName evidence="1">CoA transferase subunit A</fullName>
    </submittedName>
</protein>
<accession>A0ABP8PIP6</accession>
<evidence type="ECO:0000313" key="2">
    <source>
        <dbReference type="Proteomes" id="UP001500731"/>
    </source>
</evidence>